<keyword evidence="2" id="KW-1185">Reference proteome</keyword>
<sequence>MKRWLTLKAFIIGKFVFLERLLDLKSIIISYYYSINLTIIMNVASLLSKQSKDVCIINYDKIKWDFYPYNIDFSLNCSPKSEIIVFEAENEREIPKNFRLVTTYKNLKIDGTKIKIDKVDINLYKSRIDDEEYLFRVINGKIEDYEIRDIDKEILNIITSLGNPCNLTDVINISQKKLNLPRDKIREELQFLIQIGKIKIHNKIIELI</sequence>
<evidence type="ECO:0000313" key="1">
    <source>
        <dbReference type="EMBL" id="AWR94795.1"/>
    </source>
</evidence>
<reference evidence="1 2" key="1">
    <citation type="submission" date="2018-05" db="EMBL/GenBank/DDBJ databases">
        <title>Complete Genome Sequences of Extremely Thermoacidophilic, Metal-Mobilizing Type-Strain Members of the Archaeal Family Sulfolobaceae: Acidianus brierleyi DSM-1651T, Acidianus sulfidivorans DSM-18786T, Metallosphaera hakonensis DSM-7519T, and Metallosphaera prunae DSM-10039T.</title>
        <authorList>
            <person name="Counts J.A."/>
            <person name="Kelly R.M."/>
        </authorList>
    </citation>
    <scope>NUCLEOTIDE SEQUENCE [LARGE SCALE GENOMIC DNA]</scope>
    <source>
        <strain evidence="1 2">DSM 1651</strain>
    </source>
</reference>
<dbReference type="GeneID" id="36832383"/>
<dbReference type="RefSeq" id="WP_110270676.1">
    <property type="nucleotide sequence ID" value="NZ_CP029289.2"/>
</dbReference>
<evidence type="ECO:0000313" key="2">
    <source>
        <dbReference type="Proteomes" id="UP000248044"/>
    </source>
</evidence>
<proteinExistence type="predicted"/>
<dbReference type="OrthoDB" id="34577at2157"/>
<name>A0A2U9IFR2_9CREN</name>
<organism evidence="1 2">
    <name type="scientific">Acidianus brierleyi</name>
    <dbReference type="NCBI Taxonomy" id="41673"/>
    <lineage>
        <taxon>Archaea</taxon>
        <taxon>Thermoproteota</taxon>
        <taxon>Thermoprotei</taxon>
        <taxon>Sulfolobales</taxon>
        <taxon>Sulfolobaceae</taxon>
        <taxon>Acidianus</taxon>
    </lineage>
</organism>
<dbReference type="EMBL" id="CP029289">
    <property type="protein sequence ID" value="AWR94795.1"/>
    <property type="molecule type" value="Genomic_DNA"/>
</dbReference>
<dbReference type="AlphaFoldDB" id="A0A2U9IFR2"/>
<dbReference type="KEGG" id="abri:DFR85_09465"/>
<protein>
    <submittedName>
        <fullName evidence="1">Uncharacterized protein</fullName>
    </submittedName>
</protein>
<dbReference type="Proteomes" id="UP000248044">
    <property type="component" value="Chromosome"/>
</dbReference>
<gene>
    <name evidence="1" type="ORF">DFR85_09465</name>
</gene>
<accession>A0A2U9IFR2</accession>